<evidence type="ECO:0000313" key="1">
    <source>
        <dbReference type="EMBL" id="KAB5525293.1"/>
    </source>
</evidence>
<evidence type="ECO:0000313" key="2">
    <source>
        <dbReference type="Proteomes" id="UP000326939"/>
    </source>
</evidence>
<dbReference type="Proteomes" id="UP000326939">
    <property type="component" value="Chromosome 15"/>
</dbReference>
<gene>
    <name evidence="1" type="ORF">DKX38_023042</name>
</gene>
<dbReference type="AlphaFoldDB" id="A0A5N5K5Q6"/>
<proteinExistence type="predicted"/>
<sequence length="198" mass="22551">MQTFHILRLNVCSLITCILLGDLIPMMQSILARTHLIYNDKDVVRPLNKLLGYNPIYEFEPFFERVSLRPSEVLSVLPMNLIHLGGDGMLRENFHAHENLGSSETMVVKLASCCPPLLVGGVDSEFVKLHDLLKRNPVLVFEGYGKKVYALFGRLLKLGFEVHCLYDSHKSCQLRVKNLLRSVLIFCFCKWSSCVLLL</sequence>
<organism evidence="1 2">
    <name type="scientific">Salix brachista</name>
    <dbReference type="NCBI Taxonomy" id="2182728"/>
    <lineage>
        <taxon>Eukaryota</taxon>
        <taxon>Viridiplantae</taxon>
        <taxon>Streptophyta</taxon>
        <taxon>Embryophyta</taxon>
        <taxon>Tracheophyta</taxon>
        <taxon>Spermatophyta</taxon>
        <taxon>Magnoliopsida</taxon>
        <taxon>eudicotyledons</taxon>
        <taxon>Gunneridae</taxon>
        <taxon>Pentapetalae</taxon>
        <taxon>rosids</taxon>
        <taxon>fabids</taxon>
        <taxon>Malpighiales</taxon>
        <taxon>Salicaceae</taxon>
        <taxon>Saliceae</taxon>
        <taxon>Salix</taxon>
    </lineage>
</organism>
<name>A0A5N5K5Q6_9ROSI</name>
<reference evidence="2" key="1">
    <citation type="journal article" date="2019" name="Gigascience">
        <title>De novo genome assembly of the endangered Acer yangbiense, a plant species with extremely small populations endemic to Yunnan Province, China.</title>
        <authorList>
            <person name="Yang J."/>
            <person name="Wariss H.M."/>
            <person name="Tao L."/>
            <person name="Zhang R."/>
            <person name="Yun Q."/>
            <person name="Hollingsworth P."/>
            <person name="Dao Z."/>
            <person name="Luo G."/>
            <person name="Guo H."/>
            <person name="Ma Y."/>
            <person name="Sun W."/>
        </authorList>
    </citation>
    <scope>NUCLEOTIDE SEQUENCE [LARGE SCALE GENOMIC DNA]</scope>
    <source>
        <strain evidence="2">cv. br00</strain>
    </source>
</reference>
<comment type="caution">
    <text evidence="1">The sequence shown here is derived from an EMBL/GenBank/DDBJ whole genome shotgun (WGS) entry which is preliminary data.</text>
</comment>
<protein>
    <submittedName>
        <fullName evidence="1">Uncharacterized protein</fullName>
    </submittedName>
</protein>
<accession>A0A5N5K5Q6</accession>
<keyword evidence="2" id="KW-1185">Reference proteome</keyword>
<dbReference type="EMBL" id="VDCV01000015">
    <property type="protein sequence ID" value="KAB5525293.1"/>
    <property type="molecule type" value="Genomic_DNA"/>
</dbReference>